<sequence>MGKQDLLGPLSWAIAPPNQPHNLLFLGSIPCNNHRQFQRIEAMKV</sequence>
<dbReference type="EMBL" id="JAFLQW010000219">
    <property type="protein sequence ID" value="MBO0349030.1"/>
    <property type="molecule type" value="Genomic_DNA"/>
</dbReference>
<proteinExistence type="predicted"/>
<organism evidence="1 2">
    <name type="scientific">Phormidium pseudopriestleyi FRX01</name>
    <dbReference type="NCBI Taxonomy" id="1759528"/>
    <lineage>
        <taxon>Bacteria</taxon>
        <taxon>Bacillati</taxon>
        <taxon>Cyanobacteriota</taxon>
        <taxon>Cyanophyceae</taxon>
        <taxon>Oscillatoriophycideae</taxon>
        <taxon>Oscillatoriales</taxon>
        <taxon>Oscillatoriaceae</taxon>
        <taxon>Phormidium</taxon>
    </lineage>
</organism>
<evidence type="ECO:0000313" key="1">
    <source>
        <dbReference type="EMBL" id="MBO0349030.1"/>
    </source>
</evidence>
<name>A0ABS3FPJ3_9CYAN</name>
<protein>
    <submittedName>
        <fullName evidence="1">Uncharacterized protein</fullName>
    </submittedName>
</protein>
<accession>A0ABS3FPJ3</accession>
<evidence type="ECO:0000313" key="2">
    <source>
        <dbReference type="Proteomes" id="UP000664844"/>
    </source>
</evidence>
<keyword evidence="2" id="KW-1185">Reference proteome</keyword>
<dbReference type="RefSeq" id="WP_207087563.1">
    <property type="nucleotide sequence ID" value="NZ_JAFLQW010000219.1"/>
</dbReference>
<dbReference type="Proteomes" id="UP000664844">
    <property type="component" value="Unassembled WGS sequence"/>
</dbReference>
<reference evidence="1 2" key="1">
    <citation type="submission" date="2021-03" db="EMBL/GenBank/DDBJ databases">
        <title>Metabolic Capacity of the Antarctic Cyanobacterium Phormidium pseudopriestleyi that Sustains Oxygenic Photosynthesis in the Presence of Hydrogen Sulfide.</title>
        <authorList>
            <person name="Lumian J.E."/>
            <person name="Jungblut A.D."/>
            <person name="Dillon M.L."/>
            <person name="Hawes I."/>
            <person name="Doran P.T."/>
            <person name="Mackey T.J."/>
            <person name="Dick G.J."/>
            <person name="Grettenberger C.L."/>
            <person name="Sumner D.Y."/>
        </authorList>
    </citation>
    <scope>NUCLEOTIDE SEQUENCE [LARGE SCALE GENOMIC DNA]</scope>
    <source>
        <strain evidence="1 2">FRX01</strain>
    </source>
</reference>
<gene>
    <name evidence="1" type="ORF">J0895_07935</name>
</gene>
<comment type="caution">
    <text evidence="1">The sequence shown here is derived from an EMBL/GenBank/DDBJ whole genome shotgun (WGS) entry which is preliminary data.</text>
</comment>